<comment type="similarity">
    <text evidence="2">Belongs to the KHG/KDPG aldolase family.</text>
</comment>
<comment type="caution">
    <text evidence="6">The sequence shown here is derived from an EMBL/GenBank/DDBJ whole genome shotgun (WGS) entry which is preliminary data.</text>
</comment>
<keyword evidence="5" id="KW-0119">Carbohydrate metabolism</keyword>
<comment type="pathway">
    <text evidence="1">Carbohydrate acid metabolism.</text>
</comment>
<gene>
    <name evidence="6" type="ORF">N781_08815</name>
</gene>
<dbReference type="NCBIfam" id="TIGR01182">
    <property type="entry name" value="eda"/>
    <property type="match status" value="1"/>
</dbReference>
<dbReference type="NCBIfam" id="NF005119">
    <property type="entry name" value="PRK06552.1"/>
    <property type="match status" value="1"/>
</dbReference>
<sequence length="210" mass="22392">MKYYRILSQLIDHKLTVVVRGNTKEEAIAVGQACLDGGVKSLEVTFTVPNADEVIAHFAERPEIVVGAGSVLDAETARIAILAGAQYIVGPSLSEETAVLCNRYQIPYIPGCFTVNEMIRALEFGASVVKLFPGQSFDPSYIKAVKGPVPQVEIMPTGGVNLENVQEWLDAGAIMVGVGGEVTKPAKHGDYEGVTKNAMQFVAAIGQVNV</sequence>
<dbReference type="Pfam" id="PF01081">
    <property type="entry name" value="Aldolase"/>
    <property type="match status" value="1"/>
</dbReference>
<dbReference type="AlphaFoldDB" id="A0A0A5GFI9"/>
<dbReference type="InterPro" id="IPR000887">
    <property type="entry name" value="Aldlse_KDPG_KHG"/>
</dbReference>
<dbReference type="Gene3D" id="3.20.20.70">
    <property type="entry name" value="Aldolase class I"/>
    <property type="match status" value="1"/>
</dbReference>
<dbReference type="Proteomes" id="UP000030528">
    <property type="component" value="Unassembled WGS sequence"/>
</dbReference>
<dbReference type="PANTHER" id="PTHR30246:SF1">
    <property type="entry name" value="2-DEHYDRO-3-DEOXY-6-PHOSPHOGALACTONATE ALDOLASE-RELATED"/>
    <property type="match status" value="1"/>
</dbReference>
<evidence type="ECO:0000256" key="3">
    <source>
        <dbReference type="ARBA" id="ARBA00011233"/>
    </source>
</evidence>
<dbReference type="eggNOG" id="COG0800">
    <property type="taxonomic scope" value="Bacteria"/>
</dbReference>
<organism evidence="6 7">
    <name type="scientific">Pontibacillus halophilus JSM 076056 = DSM 19796</name>
    <dbReference type="NCBI Taxonomy" id="1385510"/>
    <lineage>
        <taxon>Bacteria</taxon>
        <taxon>Bacillati</taxon>
        <taxon>Bacillota</taxon>
        <taxon>Bacilli</taxon>
        <taxon>Bacillales</taxon>
        <taxon>Bacillaceae</taxon>
        <taxon>Pontibacillus</taxon>
    </lineage>
</organism>
<evidence type="ECO:0000256" key="1">
    <source>
        <dbReference type="ARBA" id="ARBA00004761"/>
    </source>
</evidence>
<proteinExistence type="inferred from homology"/>
<dbReference type="GO" id="GO:0016829">
    <property type="term" value="F:lyase activity"/>
    <property type="evidence" value="ECO:0007669"/>
    <property type="project" value="UniProtKB-KW"/>
</dbReference>
<evidence type="ECO:0000256" key="2">
    <source>
        <dbReference type="ARBA" id="ARBA00006906"/>
    </source>
</evidence>
<reference evidence="6 7" key="1">
    <citation type="submission" date="2013-08" db="EMBL/GenBank/DDBJ databases">
        <authorList>
            <person name="Huang J."/>
            <person name="Wang G."/>
        </authorList>
    </citation>
    <scope>NUCLEOTIDE SEQUENCE [LARGE SCALE GENOMIC DNA]</scope>
    <source>
        <strain evidence="6 7">JSM 076056</strain>
    </source>
</reference>
<dbReference type="STRING" id="1385510.GCA_000425205_03433"/>
<dbReference type="EMBL" id="AVPE01000018">
    <property type="protein sequence ID" value="KGX89973.1"/>
    <property type="molecule type" value="Genomic_DNA"/>
</dbReference>
<dbReference type="CDD" id="cd00452">
    <property type="entry name" value="KDPG_aldolase"/>
    <property type="match status" value="1"/>
</dbReference>
<protein>
    <submittedName>
        <fullName evidence="6">Ketohydroxyglutarate aldolase</fullName>
    </submittedName>
</protein>
<dbReference type="PANTHER" id="PTHR30246">
    <property type="entry name" value="2-KETO-3-DEOXY-6-PHOSPHOGLUCONATE ALDOLASE"/>
    <property type="match status" value="1"/>
</dbReference>
<evidence type="ECO:0000256" key="5">
    <source>
        <dbReference type="ARBA" id="ARBA00023277"/>
    </source>
</evidence>
<name>A0A0A5GFI9_9BACI</name>
<keyword evidence="7" id="KW-1185">Reference proteome</keyword>
<accession>A0A0A5GFI9</accession>
<dbReference type="InterPro" id="IPR013785">
    <property type="entry name" value="Aldolase_TIM"/>
</dbReference>
<comment type="subunit">
    <text evidence="3">Homotrimer.</text>
</comment>
<dbReference type="RefSeq" id="WP_026801623.1">
    <property type="nucleotide sequence ID" value="NZ_AULI01000020.1"/>
</dbReference>
<keyword evidence="4" id="KW-0456">Lyase</keyword>
<evidence type="ECO:0000313" key="6">
    <source>
        <dbReference type="EMBL" id="KGX89973.1"/>
    </source>
</evidence>
<evidence type="ECO:0000313" key="7">
    <source>
        <dbReference type="Proteomes" id="UP000030528"/>
    </source>
</evidence>
<evidence type="ECO:0000256" key="4">
    <source>
        <dbReference type="ARBA" id="ARBA00023239"/>
    </source>
</evidence>
<dbReference type="SUPFAM" id="SSF51569">
    <property type="entry name" value="Aldolase"/>
    <property type="match status" value="1"/>
</dbReference>
<dbReference type="OrthoDB" id="9802667at2"/>